<protein>
    <submittedName>
        <fullName evidence="1">Putative ankyrin repeat protein</fullName>
    </submittedName>
</protein>
<sequence length="99" mass="11349">MKTWRTTTASTRYTKMYFAGTSAVSRLSSERTTSRRKMFTETRPFIWQLCLVKKVSDGNFSHAPLMRDADKCRHFLRGTLCQLVAGQLAKHLTSLLFGL</sequence>
<proteinExistence type="evidence at transcript level"/>
<accession>A0A0K8RLT5</accession>
<organism evidence="1">
    <name type="scientific">Ixodes ricinus</name>
    <name type="common">Common tick</name>
    <name type="synonym">Acarus ricinus</name>
    <dbReference type="NCBI Taxonomy" id="34613"/>
    <lineage>
        <taxon>Eukaryota</taxon>
        <taxon>Metazoa</taxon>
        <taxon>Ecdysozoa</taxon>
        <taxon>Arthropoda</taxon>
        <taxon>Chelicerata</taxon>
        <taxon>Arachnida</taxon>
        <taxon>Acari</taxon>
        <taxon>Parasitiformes</taxon>
        <taxon>Ixodida</taxon>
        <taxon>Ixodoidea</taxon>
        <taxon>Ixodidae</taxon>
        <taxon>Ixodinae</taxon>
        <taxon>Ixodes</taxon>
    </lineage>
</organism>
<dbReference type="AlphaFoldDB" id="A0A0K8RLT5"/>
<dbReference type="EMBL" id="GADI01001758">
    <property type="protein sequence ID" value="JAA72050.1"/>
    <property type="molecule type" value="mRNA"/>
</dbReference>
<name>A0A0K8RLT5_IXORI</name>
<reference evidence="1" key="1">
    <citation type="submission" date="2012-12" db="EMBL/GenBank/DDBJ databases">
        <title>Identification and characterization of a phenylalanine ammonia-lyase gene family in Isatis indigotica Fort.</title>
        <authorList>
            <person name="Liu Q."/>
            <person name="Chen J."/>
            <person name="Zhou X."/>
            <person name="Di P."/>
            <person name="Xiao Y."/>
            <person name="Xuan H."/>
            <person name="Zhang L."/>
            <person name="Chen W."/>
        </authorList>
    </citation>
    <scope>NUCLEOTIDE SEQUENCE</scope>
    <source>
        <tissue evidence="1">Salivary gland</tissue>
    </source>
</reference>
<evidence type="ECO:0000313" key="1">
    <source>
        <dbReference type="EMBL" id="JAA72050.1"/>
    </source>
</evidence>